<accession>A0A3R7MG78</accession>
<organism evidence="1 2">
    <name type="scientific">Penaeus vannamei</name>
    <name type="common">Whiteleg shrimp</name>
    <name type="synonym">Litopenaeus vannamei</name>
    <dbReference type="NCBI Taxonomy" id="6689"/>
    <lineage>
        <taxon>Eukaryota</taxon>
        <taxon>Metazoa</taxon>
        <taxon>Ecdysozoa</taxon>
        <taxon>Arthropoda</taxon>
        <taxon>Crustacea</taxon>
        <taxon>Multicrustacea</taxon>
        <taxon>Malacostraca</taxon>
        <taxon>Eumalacostraca</taxon>
        <taxon>Eucarida</taxon>
        <taxon>Decapoda</taxon>
        <taxon>Dendrobranchiata</taxon>
        <taxon>Penaeoidea</taxon>
        <taxon>Penaeidae</taxon>
        <taxon>Penaeus</taxon>
    </lineage>
</organism>
<dbReference type="PANTHER" id="PTHR34094:SF1">
    <property type="entry name" value="PROTEIN FAM185A"/>
    <property type="match status" value="1"/>
</dbReference>
<reference evidence="1 2" key="1">
    <citation type="submission" date="2018-04" db="EMBL/GenBank/DDBJ databases">
        <authorList>
            <person name="Zhang X."/>
            <person name="Yuan J."/>
            <person name="Li F."/>
            <person name="Xiang J."/>
        </authorList>
    </citation>
    <scope>NUCLEOTIDE SEQUENCE [LARGE SCALE GENOMIC DNA]</scope>
    <source>
        <tissue evidence="1">Muscle</tissue>
    </source>
</reference>
<dbReference type="OrthoDB" id="5984441at2759"/>
<dbReference type="STRING" id="6689.A0A3R7MG78"/>
<gene>
    <name evidence="1" type="ORF">C7M84_005854</name>
</gene>
<sequence length="179" mass="19500">MNSLTRTIGRLTRINQKHVKLSSLDYQVHPGFGTVKAIGEGIDYIIKPANPQEFPDADRAFVSFYGISSSSLDTVKVELIGENKDTLAVSSSPGSSRLYCEIEVPIKYDIIANLQSDACLQIVSMEADEIDITTEDGEVVTRSLKSHNIRIKTQHGDVTAEGTLQGNIFIIAKSTVSAL</sequence>
<keyword evidence="2" id="KW-1185">Reference proteome</keyword>
<name>A0A3R7MG78_PENVA</name>
<dbReference type="AlphaFoldDB" id="A0A3R7MG78"/>
<reference evidence="1 2" key="2">
    <citation type="submission" date="2019-01" db="EMBL/GenBank/DDBJ databases">
        <title>The decoding of complex shrimp genome reveals the adaptation for benthos swimmer, frequently molting mechanism and breeding impact on genome.</title>
        <authorList>
            <person name="Sun Y."/>
            <person name="Gao Y."/>
            <person name="Yu Y."/>
        </authorList>
    </citation>
    <scope>NUCLEOTIDE SEQUENCE [LARGE SCALE GENOMIC DNA]</scope>
    <source>
        <tissue evidence="1">Muscle</tissue>
    </source>
</reference>
<dbReference type="EMBL" id="QCYY01001754">
    <property type="protein sequence ID" value="ROT75602.1"/>
    <property type="molecule type" value="Genomic_DNA"/>
</dbReference>
<comment type="caution">
    <text evidence="1">The sequence shown here is derived from an EMBL/GenBank/DDBJ whole genome shotgun (WGS) entry which is preliminary data.</text>
</comment>
<proteinExistence type="predicted"/>
<evidence type="ECO:0000313" key="2">
    <source>
        <dbReference type="Proteomes" id="UP000283509"/>
    </source>
</evidence>
<evidence type="ECO:0000313" key="1">
    <source>
        <dbReference type="EMBL" id="ROT75602.1"/>
    </source>
</evidence>
<dbReference type="Proteomes" id="UP000283509">
    <property type="component" value="Unassembled WGS sequence"/>
</dbReference>
<protein>
    <submittedName>
        <fullName evidence="1">Uncharacterized protein</fullName>
    </submittedName>
</protein>
<dbReference type="PANTHER" id="PTHR34094">
    <property type="match status" value="1"/>
</dbReference>